<dbReference type="InterPro" id="IPR045851">
    <property type="entry name" value="AMP-bd_C_sf"/>
</dbReference>
<dbReference type="Gene3D" id="3.30.300.30">
    <property type="match status" value="1"/>
</dbReference>
<reference evidence="4 5" key="1">
    <citation type="journal article" date="2019" name="Int. J. Syst. Evol. Microbiol.">
        <title>The Global Catalogue of Microorganisms (GCM) 10K type strain sequencing project: providing services to taxonomists for standard genome sequencing and annotation.</title>
        <authorList>
            <consortium name="The Broad Institute Genomics Platform"/>
            <consortium name="The Broad Institute Genome Sequencing Center for Infectious Disease"/>
            <person name="Wu L."/>
            <person name="Ma J."/>
        </authorList>
    </citation>
    <scope>NUCLEOTIDE SEQUENCE [LARGE SCALE GENOMIC DNA]</scope>
    <source>
        <strain evidence="4 5">CGMCC 1.12543</strain>
    </source>
</reference>
<evidence type="ECO:0000256" key="1">
    <source>
        <dbReference type="ARBA" id="ARBA00006432"/>
    </source>
</evidence>
<gene>
    <name evidence="4" type="ORF">ACFPYI_19480</name>
</gene>
<comment type="similarity">
    <text evidence="1">Belongs to the ATP-dependent AMP-binding enzyme family.</text>
</comment>
<feature type="domain" description="AMP-binding enzyme C-terminal" evidence="3">
    <location>
        <begin position="2"/>
        <end position="72"/>
    </location>
</feature>
<keyword evidence="5" id="KW-1185">Reference proteome</keyword>
<dbReference type="RefSeq" id="WP_247420430.1">
    <property type="nucleotide sequence ID" value="NZ_JALLGW010000003.1"/>
</dbReference>
<dbReference type="GO" id="GO:0016874">
    <property type="term" value="F:ligase activity"/>
    <property type="evidence" value="ECO:0007669"/>
    <property type="project" value="UniProtKB-KW"/>
</dbReference>
<proteinExistence type="inferred from homology"/>
<keyword evidence="2" id="KW-0436">Ligase</keyword>
<comment type="caution">
    <text evidence="4">The sequence shown here is derived from an EMBL/GenBank/DDBJ whole genome shotgun (WGS) entry which is preliminary data.</text>
</comment>
<dbReference type="SUPFAM" id="SSF56801">
    <property type="entry name" value="Acetyl-CoA synthetase-like"/>
    <property type="match status" value="1"/>
</dbReference>
<sequence length="90" mass="9919">MLHEHPDVDEVAVVGVPDETWGERVEAAVTPVPGAEPTPEELQTFVGERLADFKKPREFVFLDALPRNPTGKVLKAPLEDEESVVVGWDS</sequence>
<dbReference type="Proteomes" id="UP001596099">
    <property type="component" value="Unassembled WGS sequence"/>
</dbReference>
<evidence type="ECO:0000313" key="4">
    <source>
        <dbReference type="EMBL" id="MFC5973517.1"/>
    </source>
</evidence>
<name>A0ABD5RST2_9EURY</name>
<evidence type="ECO:0000259" key="3">
    <source>
        <dbReference type="Pfam" id="PF13193"/>
    </source>
</evidence>
<organism evidence="4 5">
    <name type="scientific">Halomarina salina</name>
    <dbReference type="NCBI Taxonomy" id="1872699"/>
    <lineage>
        <taxon>Archaea</taxon>
        <taxon>Methanobacteriati</taxon>
        <taxon>Methanobacteriota</taxon>
        <taxon>Stenosarchaea group</taxon>
        <taxon>Halobacteria</taxon>
        <taxon>Halobacteriales</taxon>
        <taxon>Natronomonadaceae</taxon>
        <taxon>Halomarina</taxon>
    </lineage>
</organism>
<dbReference type="EMBL" id="JBHSQH010000002">
    <property type="protein sequence ID" value="MFC5973517.1"/>
    <property type="molecule type" value="Genomic_DNA"/>
</dbReference>
<dbReference type="PANTHER" id="PTHR43201">
    <property type="entry name" value="ACYL-COA SYNTHETASE"/>
    <property type="match status" value="1"/>
</dbReference>
<protein>
    <recommendedName>
        <fullName evidence="3">AMP-binding enzyme C-terminal domain-containing protein</fullName>
    </recommendedName>
</protein>
<accession>A0ABD5RST2</accession>
<dbReference type="Pfam" id="PF13193">
    <property type="entry name" value="AMP-binding_C"/>
    <property type="match status" value="1"/>
</dbReference>
<evidence type="ECO:0000313" key="5">
    <source>
        <dbReference type="Proteomes" id="UP001596099"/>
    </source>
</evidence>
<evidence type="ECO:0000256" key="2">
    <source>
        <dbReference type="ARBA" id="ARBA00022598"/>
    </source>
</evidence>
<dbReference type="PANTHER" id="PTHR43201:SF5">
    <property type="entry name" value="MEDIUM-CHAIN ACYL-COA LIGASE ACSF2, MITOCHONDRIAL"/>
    <property type="match status" value="1"/>
</dbReference>
<dbReference type="InterPro" id="IPR025110">
    <property type="entry name" value="AMP-bd_C"/>
</dbReference>
<dbReference type="AlphaFoldDB" id="A0ABD5RST2"/>